<proteinExistence type="predicted"/>
<dbReference type="InterPro" id="IPR000210">
    <property type="entry name" value="BTB/POZ_dom"/>
</dbReference>
<dbReference type="AlphaFoldDB" id="A0A1I8BUI0"/>
<dbReference type="Gene3D" id="3.30.710.10">
    <property type="entry name" value="Potassium Channel Kv1.1, Chain A"/>
    <property type="match status" value="1"/>
</dbReference>
<keyword evidence="2" id="KW-1185">Reference proteome</keyword>
<dbReference type="InterPro" id="IPR011333">
    <property type="entry name" value="SKP1/BTB/POZ_sf"/>
</dbReference>
<reference evidence="3" key="1">
    <citation type="submission" date="2016-11" db="UniProtKB">
        <authorList>
            <consortium name="WormBaseParasite"/>
        </authorList>
    </citation>
    <scope>IDENTIFICATION</scope>
</reference>
<dbReference type="WBParaSite" id="MhA1_Contig618.frz3.gene23">
    <property type="protein sequence ID" value="MhA1_Contig618.frz3.gene23"/>
    <property type="gene ID" value="MhA1_Contig618.frz3.gene23"/>
</dbReference>
<dbReference type="SUPFAM" id="SSF54695">
    <property type="entry name" value="POZ domain"/>
    <property type="match status" value="1"/>
</dbReference>
<dbReference type="Proteomes" id="UP000095281">
    <property type="component" value="Unplaced"/>
</dbReference>
<accession>A0A1I8BUI0</accession>
<dbReference type="SMART" id="SM00225">
    <property type="entry name" value="BTB"/>
    <property type="match status" value="1"/>
</dbReference>
<dbReference type="PANTHER" id="PTHR24413">
    <property type="entry name" value="SPECKLE-TYPE POZ PROTEIN"/>
    <property type="match status" value="1"/>
</dbReference>
<evidence type="ECO:0000259" key="1">
    <source>
        <dbReference type="PROSITE" id="PS50097"/>
    </source>
</evidence>
<dbReference type="Pfam" id="PF00651">
    <property type="entry name" value="BTB"/>
    <property type="match status" value="1"/>
</dbReference>
<organism evidence="2 3">
    <name type="scientific">Meloidogyne hapla</name>
    <name type="common">Root-knot nematode worm</name>
    <dbReference type="NCBI Taxonomy" id="6305"/>
    <lineage>
        <taxon>Eukaryota</taxon>
        <taxon>Metazoa</taxon>
        <taxon>Ecdysozoa</taxon>
        <taxon>Nematoda</taxon>
        <taxon>Chromadorea</taxon>
        <taxon>Rhabditida</taxon>
        <taxon>Tylenchina</taxon>
        <taxon>Tylenchomorpha</taxon>
        <taxon>Tylenchoidea</taxon>
        <taxon>Meloidogynidae</taxon>
        <taxon>Meloidogyninae</taxon>
        <taxon>Meloidogyne</taxon>
    </lineage>
</organism>
<feature type="domain" description="BTB" evidence="1">
    <location>
        <begin position="8"/>
        <end position="75"/>
    </location>
</feature>
<name>A0A1I8BUI0_MELHA</name>
<evidence type="ECO:0000313" key="2">
    <source>
        <dbReference type="Proteomes" id="UP000095281"/>
    </source>
</evidence>
<sequence length="109" mass="12403">MLEKEIFTDCVIKVGDEVIKAHRCVLAQSEVFQKMFEQNGMTEALNGEVIISDFTAECVRAMLEFFYTGEVTKTILESHVVDIFAIAHKYGVEMLKYECELIMANLISN</sequence>
<dbReference type="CDD" id="cd18186">
    <property type="entry name" value="BTB_POZ_ZBTB_KLHL-like"/>
    <property type="match status" value="1"/>
</dbReference>
<dbReference type="PROSITE" id="PS50097">
    <property type="entry name" value="BTB"/>
    <property type="match status" value="1"/>
</dbReference>
<protein>
    <submittedName>
        <fullName evidence="3">BTB domain-containing protein</fullName>
    </submittedName>
</protein>
<evidence type="ECO:0000313" key="3">
    <source>
        <dbReference type="WBParaSite" id="MhA1_Contig618.frz3.gene23"/>
    </source>
</evidence>